<dbReference type="PANTHER" id="PTHR11136">
    <property type="entry name" value="FOLYLPOLYGLUTAMATE SYNTHASE-RELATED"/>
    <property type="match status" value="1"/>
</dbReference>
<dbReference type="InterPro" id="IPR001645">
    <property type="entry name" value="Folylpolyglutamate_synth"/>
</dbReference>
<organism evidence="9">
    <name type="scientific">marine metagenome</name>
    <dbReference type="NCBI Taxonomy" id="408172"/>
    <lineage>
        <taxon>unclassified sequences</taxon>
        <taxon>metagenomes</taxon>
        <taxon>ecological metagenomes</taxon>
    </lineage>
</organism>
<evidence type="ECO:0000259" key="7">
    <source>
        <dbReference type="Pfam" id="PF02875"/>
    </source>
</evidence>
<comment type="similarity">
    <text evidence="1">Belongs to the folylpolyglutamate synthase family.</text>
</comment>
<keyword evidence="6" id="KW-0460">Magnesium</keyword>
<dbReference type="Pfam" id="PF08245">
    <property type="entry name" value="Mur_ligase_M"/>
    <property type="match status" value="1"/>
</dbReference>
<dbReference type="EMBL" id="UINC01000691">
    <property type="protein sequence ID" value="SUZ59670.1"/>
    <property type="molecule type" value="Genomic_DNA"/>
</dbReference>
<protein>
    <submittedName>
        <fullName evidence="9">Uncharacterized protein</fullName>
    </submittedName>
</protein>
<dbReference type="AlphaFoldDB" id="A0A381NYJ5"/>
<dbReference type="PROSITE" id="PS01011">
    <property type="entry name" value="FOLYLPOLYGLU_SYNT_1"/>
    <property type="match status" value="1"/>
</dbReference>
<evidence type="ECO:0000256" key="1">
    <source>
        <dbReference type="ARBA" id="ARBA00008276"/>
    </source>
</evidence>
<evidence type="ECO:0000256" key="4">
    <source>
        <dbReference type="ARBA" id="ARBA00022741"/>
    </source>
</evidence>
<accession>A0A381NYJ5</accession>
<sequence>MKENSLEFWLDYIQTLEPKEIELGLERIKPIYENLIKSKISSKVIVVGGTNGKGTAVEFLSRLLMTKNKTVGTFTSPHLFHFNERIKINGMPVSDELIIKSFKLIDESRGLTHLTYFDFSTLASLIIFNEFNVDFMVLEIGLGGRLDPVNVVDSDIAILTNVELDHQDWLGEDRESIGKEKADIFKFQKPVILGQHKVPSSVLENCAKMENQVFRVGEEFNYQVDDASRRWSYSFEGEKKVAFSNIELNGFSVSSLSCALTAFCLLEEEVNVDLDSALDALDLKGRCELIDKRFLLDVSHNESSAKYLASFIQRNFDEQIEINAVFGVMADKDVNSIIEPLIKRINKWYVTSPDIERSMPAEELGGLIASKRTNDEVQTIKSVTGACLKAQEDTGEGGLVLIFGSFYTVSEAFPALKLLRSVA</sequence>
<dbReference type="Gene3D" id="3.40.1190.10">
    <property type="entry name" value="Mur-like, catalytic domain"/>
    <property type="match status" value="1"/>
</dbReference>
<dbReference type="InterPro" id="IPR036615">
    <property type="entry name" value="Mur_ligase_C_dom_sf"/>
</dbReference>
<dbReference type="SUPFAM" id="SSF53244">
    <property type="entry name" value="MurD-like peptide ligases, peptide-binding domain"/>
    <property type="match status" value="1"/>
</dbReference>
<dbReference type="InterPro" id="IPR013221">
    <property type="entry name" value="Mur_ligase_cen"/>
</dbReference>
<evidence type="ECO:0000256" key="6">
    <source>
        <dbReference type="ARBA" id="ARBA00022842"/>
    </source>
</evidence>
<proteinExistence type="inferred from homology"/>
<dbReference type="GO" id="GO:0004326">
    <property type="term" value="F:tetrahydrofolylpolyglutamate synthase activity"/>
    <property type="evidence" value="ECO:0007669"/>
    <property type="project" value="InterPro"/>
</dbReference>
<evidence type="ECO:0000256" key="5">
    <source>
        <dbReference type="ARBA" id="ARBA00022840"/>
    </source>
</evidence>
<dbReference type="NCBIfam" id="TIGR01499">
    <property type="entry name" value="folC"/>
    <property type="match status" value="1"/>
</dbReference>
<keyword evidence="2" id="KW-0436">Ligase</keyword>
<evidence type="ECO:0000313" key="9">
    <source>
        <dbReference type="EMBL" id="SUZ59670.1"/>
    </source>
</evidence>
<keyword evidence="5" id="KW-0067">ATP-binding</keyword>
<dbReference type="PANTHER" id="PTHR11136:SF0">
    <property type="entry name" value="DIHYDROFOLATE SYNTHETASE-RELATED"/>
    <property type="match status" value="1"/>
</dbReference>
<dbReference type="GO" id="GO:0005524">
    <property type="term" value="F:ATP binding"/>
    <property type="evidence" value="ECO:0007669"/>
    <property type="project" value="UniProtKB-KW"/>
</dbReference>
<keyword evidence="3" id="KW-0479">Metal-binding</keyword>
<dbReference type="GO" id="GO:0046872">
    <property type="term" value="F:metal ion binding"/>
    <property type="evidence" value="ECO:0007669"/>
    <property type="project" value="UniProtKB-KW"/>
</dbReference>
<feature type="domain" description="Mur ligase central" evidence="8">
    <location>
        <begin position="47"/>
        <end position="239"/>
    </location>
</feature>
<feature type="domain" description="Mur ligase C-terminal" evidence="7">
    <location>
        <begin position="285"/>
        <end position="406"/>
    </location>
</feature>
<name>A0A381NYJ5_9ZZZZ</name>
<dbReference type="Pfam" id="PF02875">
    <property type="entry name" value="Mur_ligase_C"/>
    <property type="match status" value="1"/>
</dbReference>
<dbReference type="GO" id="GO:0008841">
    <property type="term" value="F:dihydrofolate synthase activity"/>
    <property type="evidence" value="ECO:0007669"/>
    <property type="project" value="TreeGrafter"/>
</dbReference>
<dbReference type="PIRSF" id="PIRSF001563">
    <property type="entry name" value="Folylpolyglu_synth"/>
    <property type="match status" value="1"/>
</dbReference>
<keyword evidence="4" id="KW-0547">Nucleotide-binding</keyword>
<dbReference type="Gene3D" id="3.90.190.20">
    <property type="entry name" value="Mur ligase, C-terminal domain"/>
    <property type="match status" value="1"/>
</dbReference>
<evidence type="ECO:0000256" key="2">
    <source>
        <dbReference type="ARBA" id="ARBA00022598"/>
    </source>
</evidence>
<gene>
    <name evidence="9" type="ORF">METZ01_LOCUS12524</name>
</gene>
<dbReference type="InterPro" id="IPR018109">
    <property type="entry name" value="Folylpolyglutamate_synth_CS"/>
</dbReference>
<evidence type="ECO:0000259" key="8">
    <source>
        <dbReference type="Pfam" id="PF08245"/>
    </source>
</evidence>
<reference evidence="9" key="1">
    <citation type="submission" date="2018-05" db="EMBL/GenBank/DDBJ databases">
        <authorList>
            <person name="Lanie J.A."/>
            <person name="Ng W.-L."/>
            <person name="Kazmierczak K.M."/>
            <person name="Andrzejewski T.M."/>
            <person name="Davidsen T.M."/>
            <person name="Wayne K.J."/>
            <person name="Tettelin H."/>
            <person name="Glass J.I."/>
            <person name="Rusch D."/>
            <person name="Podicherti R."/>
            <person name="Tsui H.-C.T."/>
            <person name="Winkler M.E."/>
        </authorList>
    </citation>
    <scope>NUCLEOTIDE SEQUENCE</scope>
</reference>
<dbReference type="GO" id="GO:0005737">
    <property type="term" value="C:cytoplasm"/>
    <property type="evidence" value="ECO:0007669"/>
    <property type="project" value="TreeGrafter"/>
</dbReference>
<evidence type="ECO:0000256" key="3">
    <source>
        <dbReference type="ARBA" id="ARBA00022723"/>
    </source>
</evidence>
<dbReference type="InterPro" id="IPR036565">
    <property type="entry name" value="Mur-like_cat_sf"/>
</dbReference>
<dbReference type="SUPFAM" id="SSF53623">
    <property type="entry name" value="MurD-like peptide ligases, catalytic domain"/>
    <property type="match status" value="1"/>
</dbReference>
<dbReference type="InterPro" id="IPR004101">
    <property type="entry name" value="Mur_ligase_C"/>
</dbReference>